<dbReference type="Proteomes" id="UP000030408">
    <property type="component" value="Unassembled WGS sequence"/>
</dbReference>
<evidence type="ECO:0000256" key="1">
    <source>
        <dbReference type="ARBA" id="ARBA00005531"/>
    </source>
</evidence>
<feature type="domain" description="Chalcone/stilbene synthase N-terminal" evidence="5">
    <location>
        <begin position="61"/>
        <end position="206"/>
    </location>
</feature>
<dbReference type="EMBL" id="JPVO01000050">
    <property type="protein sequence ID" value="KGR75575.1"/>
    <property type="molecule type" value="Genomic_DNA"/>
</dbReference>
<dbReference type="GO" id="GO:0030639">
    <property type="term" value="P:polyketide biosynthetic process"/>
    <property type="evidence" value="ECO:0007669"/>
    <property type="project" value="TreeGrafter"/>
</dbReference>
<dbReference type="Pfam" id="PF00195">
    <property type="entry name" value="Chal_sti_synt_N"/>
    <property type="match status" value="1"/>
</dbReference>
<dbReference type="PANTHER" id="PTHR11877:SF99">
    <property type="entry name" value="1,3,6,8-TETRAHYDROXYNAPHTHALENE SYNTHASE"/>
    <property type="match status" value="1"/>
</dbReference>
<proteinExistence type="inferred from homology"/>
<dbReference type="Pfam" id="PF02797">
    <property type="entry name" value="Chal_sti_synt_C"/>
    <property type="match status" value="1"/>
</dbReference>
<keyword evidence="8" id="KW-1185">Reference proteome</keyword>
<dbReference type="STRING" id="1384057.CD33_10575"/>
<gene>
    <name evidence="7" type="ORF">CD33_10575</name>
</gene>
<evidence type="ECO:0000313" key="8">
    <source>
        <dbReference type="Proteomes" id="UP000030408"/>
    </source>
</evidence>
<evidence type="ECO:0000256" key="3">
    <source>
        <dbReference type="ARBA" id="ARBA00023315"/>
    </source>
</evidence>
<comment type="caution">
    <text evidence="7">The sequence shown here is derived from an EMBL/GenBank/DDBJ whole genome shotgun (WGS) entry which is preliminary data.</text>
</comment>
<name>A0A0A3HWH6_9BACL</name>
<dbReference type="RefSeq" id="WP_036200545.1">
    <property type="nucleotide sequence ID" value="NZ_AVCY01000006.1"/>
</dbReference>
<dbReference type="eggNOG" id="COG3424">
    <property type="taxonomic scope" value="Bacteria"/>
</dbReference>
<sequence>MPKISSISTYNPPYKLEQKNIEQLTKELFTDNIPQLERLLRVFENGEIKQRHFCVPLEWHKSEHSFEERNNLYIDLAVDYGATAIKSCLSNPIFLDEPLSPKEIDMIIFVSSTGISTPSIDARIMNKIEFSDRMKRIPLWGLGCAGGAAGISRAFDYCLAHPDAKVLVVCVELCSLTFQPNDFSKSNLVGASLFADGVSCLLICGDDVPTKSRMPMPYIVNTASKWMPDSEDVMGWDLKNDGLHVIFSRDIPTVISKWLGPFIDAFLEEQNLSKEQINHLVAHPGGKKVLAAYEETLNMTEQHTAISREVLRYNGNMSSPTVHYVLEQFMLKEAKSDTYGLLLALGPGFSGEALLLQWRD</sequence>
<dbReference type="PIRSF" id="PIRSF000451">
    <property type="entry name" value="PKS_III"/>
    <property type="match status" value="1"/>
</dbReference>
<dbReference type="PANTHER" id="PTHR11877">
    <property type="entry name" value="HYDROXYMETHYLGLUTARYL-COA SYNTHASE"/>
    <property type="match status" value="1"/>
</dbReference>
<organism evidence="7 8">
    <name type="scientific">Ureibacillus sinduriensis BLB-1 = JCM 15800</name>
    <dbReference type="NCBI Taxonomy" id="1384057"/>
    <lineage>
        <taxon>Bacteria</taxon>
        <taxon>Bacillati</taxon>
        <taxon>Bacillota</taxon>
        <taxon>Bacilli</taxon>
        <taxon>Bacillales</taxon>
        <taxon>Caryophanaceae</taxon>
        <taxon>Ureibacillus</taxon>
    </lineage>
</organism>
<evidence type="ECO:0000259" key="6">
    <source>
        <dbReference type="Pfam" id="PF02797"/>
    </source>
</evidence>
<dbReference type="CDD" id="cd00831">
    <property type="entry name" value="CHS_like"/>
    <property type="match status" value="1"/>
</dbReference>
<dbReference type="InterPro" id="IPR011141">
    <property type="entry name" value="Polyketide_synthase_type-III"/>
</dbReference>
<dbReference type="GO" id="GO:0016747">
    <property type="term" value="F:acyltransferase activity, transferring groups other than amino-acyl groups"/>
    <property type="evidence" value="ECO:0007669"/>
    <property type="project" value="InterPro"/>
</dbReference>
<dbReference type="OrthoDB" id="9786288at2"/>
<accession>A0A0A3HWH6</accession>
<reference evidence="7 8" key="1">
    <citation type="submission" date="2014-02" db="EMBL/GenBank/DDBJ databases">
        <title>Draft genome sequence of Lysinibacillus sinduriensis JCM 15800.</title>
        <authorList>
            <person name="Zhang F."/>
            <person name="Wang G."/>
            <person name="Zhang L."/>
        </authorList>
    </citation>
    <scope>NUCLEOTIDE SEQUENCE [LARGE SCALE GENOMIC DNA]</scope>
    <source>
        <strain evidence="7 8">JCM 15800</strain>
    </source>
</reference>
<comment type="similarity">
    <text evidence="1">Belongs to the thiolase-like superfamily. Chalcone/stilbene synthases family.</text>
</comment>
<feature type="domain" description="Chalcone/stilbene synthase C-terminal" evidence="6">
    <location>
        <begin position="220"/>
        <end position="357"/>
    </location>
</feature>
<evidence type="ECO:0000313" key="7">
    <source>
        <dbReference type="EMBL" id="KGR75575.1"/>
    </source>
</evidence>
<dbReference type="InterPro" id="IPR012328">
    <property type="entry name" value="Chalcone/stilbene_synt_C"/>
</dbReference>
<feature type="active site" description="Acyl-thioester intermediate" evidence="4">
    <location>
        <position position="144"/>
    </location>
</feature>
<keyword evidence="2" id="KW-0808">Transferase</keyword>
<keyword evidence="3" id="KW-0012">Acyltransferase</keyword>
<evidence type="ECO:0000259" key="5">
    <source>
        <dbReference type="Pfam" id="PF00195"/>
    </source>
</evidence>
<dbReference type="InterPro" id="IPR001099">
    <property type="entry name" value="Chalcone/stilbene_synt_N"/>
</dbReference>
<dbReference type="InterPro" id="IPR016039">
    <property type="entry name" value="Thiolase-like"/>
</dbReference>
<dbReference type="SUPFAM" id="SSF53901">
    <property type="entry name" value="Thiolase-like"/>
    <property type="match status" value="2"/>
</dbReference>
<evidence type="ECO:0000256" key="2">
    <source>
        <dbReference type="ARBA" id="ARBA00022679"/>
    </source>
</evidence>
<evidence type="ECO:0000256" key="4">
    <source>
        <dbReference type="PIRSR" id="PIRSR000451-1"/>
    </source>
</evidence>
<dbReference type="AlphaFoldDB" id="A0A0A3HWH6"/>
<dbReference type="Gene3D" id="3.40.47.10">
    <property type="match status" value="2"/>
</dbReference>
<protein>
    <submittedName>
        <fullName evidence="7">Chalcone synthase</fullName>
    </submittedName>
</protein>